<reference evidence="5" key="1">
    <citation type="journal article" date="2014" name="Proc. Natl. Acad. Sci. U.S.A.">
        <title>Extensive sampling of basidiomycete genomes demonstrates inadequacy of the white-rot/brown-rot paradigm for wood decay fungi.</title>
        <authorList>
            <person name="Riley R."/>
            <person name="Salamov A.A."/>
            <person name="Brown D.W."/>
            <person name="Nagy L.G."/>
            <person name="Floudas D."/>
            <person name="Held B.W."/>
            <person name="Levasseur A."/>
            <person name="Lombard V."/>
            <person name="Morin E."/>
            <person name="Otillar R."/>
            <person name="Lindquist E.A."/>
            <person name="Sun H."/>
            <person name="LaButti K.M."/>
            <person name="Schmutz J."/>
            <person name="Jabbour D."/>
            <person name="Luo H."/>
            <person name="Baker S.E."/>
            <person name="Pisabarro A.G."/>
            <person name="Walton J.D."/>
            <person name="Blanchette R.A."/>
            <person name="Henrissat B."/>
            <person name="Martin F."/>
            <person name="Cullen D."/>
            <person name="Hibbett D.S."/>
            <person name="Grigoriev I.V."/>
        </authorList>
    </citation>
    <scope>NUCLEOTIDE SEQUENCE [LARGE SCALE GENOMIC DNA]</scope>
    <source>
        <strain evidence="5">FD-172 SS1</strain>
    </source>
</reference>
<feature type="domain" description="G-patch" evidence="3">
    <location>
        <begin position="372"/>
        <end position="422"/>
    </location>
</feature>
<dbReference type="PROSITE" id="PS50174">
    <property type="entry name" value="G_PATCH"/>
    <property type="match status" value="1"/>
</dbReference>
<dbReference type="OrthoDB" id="21470at2759"/>
<dbReference type="PROSITE" id="PS50006">
    <property type="entry name" value="FHA_DOMAIN"/>
    <property type="match status" value="1"/>
</dbReference>
<proteinExistence type="predicted"/>
<feature type="region of interest" description="Disordered" evidence="1">
    <location>
        <begin position="245"/>
        <end position="275"/>
    </location>
</feature>
<dbReference type="Pfam" id="PF00498">
    <property type="entry name" value="FHA"/>
    <property type="match status" value="1"/>
</dbReference>
<feature type="compositionally biased region" description="Low complexity" evidence="1">
    <location>
        <begin position="1"/>
        <end position="23"/>
    </location>
</feature>
<name>A0A067MCL3_BOTB1</name>
<dbReference type="HOGENOM" id="CLU_056034_0_0_1"/>
<feature type="region of interest" description="Disordered" evidence="1">
    <location>
        <begin position="414"/>
        <end position="447"/>
    </location>
</feature>
<accession>A0A067MCL3</accession>
<feature type="compositionally biased region" description="Basic and acidic residues" evidence="1">
    <location>
        <begin position="258"/>
        <end position="275"/>
    </location>
</feature>
<keyword evidence="5" id="KW-1185">Reference proteome</keyword>
<dbReference type="PANTHER" id="PTHR23106:SF24">
    <property type="entry name" value="ANGIOGENIC FACTOR WITH G PATCH AND FHA DOMAINS 1"/>
    <property type="match status" value="1"/>
</dbReference>
<evidence type="ECO:0000313" key="4">
    <source>
        <dbReference type="EMBL" id="KDQ13503.1"/>
    </source>
</evidence>
<dbReference type="InterPro" id="IPR000253">
    <property type="entry name" value="FHA_dom"/>
</dbReference>
<dbReference type="SMART" id="SM00443">
    <property type="entry name" value="G_patch"/>
    <property type="match status" value="1"/>
</dbReference>
<protein>
    <recommendedName>
        <fullName evidence="6">G-patch domain-containing protein</fullName>
    </recommendedName>
</protein>
<evidence type="ECO:0000259" key="2">
    <source>
        <dbReference type="PROSITE" id="PS50006"/>
    </source>
</evidence>
<feature type="region of interest" description="Disordered" evidence="1">
    <location>
        <begin position="316"/>
        <end position="372"/>
    </location>
</feature>
<dbReference type="AlphaFoldDB" id="A0A067MCL3"/>
<dbReference type="InterPro" id="IPR000467">
    <property type="entry name" value="G_patch_dom"/>
</dbReference>
<dbReference type="InterPro" id="IPR053027">
    <property type="entry name" value="AGGF1"/>
</dbReference>
<dbReference type="Pfam" id="PF01585">
    <property type="entry name" value="G-patch"/>
    <property type="match status" value="1"/>
</dbReference>
<feature type="compositionally biased region" description="Pro residues" evidence="1">
    <location>
        <begin position="352"/>
        <end position="363"/>
    </location>
</feature>
<sequence length="447" mass="47664">MESTSSPRSSRPQQPVLVLPRLPADWELAGPSSSPPSPPRLAASAADSEEGGTSRPASHESYDPALEWPGSEEGSILAPFTEVSSETPAINSHFCRLVVLRSKILPPNHKVALIDAHAEVSIGRDATPGTPRLRLKEMAVSKYHANVFWDAEHDRWAIVDMGSVHGTYVWARRSGADVAVMATPSSPRSGERLSPPRVASFPKGLSHLDEITIAGTTLSVHIHLDNGSRPCEACVFVDDNDIPLLGSDKASKRSKQSSKSDSRISGDGFHESQMDPKKALAKLKKTLLSAHAHPQTSGDPNASVGGGTAYIDRAARRRAVHPVSRSPPRPPPSAASPPSSHYHRPRNSSPTPAAPHPQSQPKPPSEHTPISSTNVGHRLLLRQGWTPGSGLGPTSASTGTALVEPLRLVPTVGRSGLGLGAQARGANEGNGDWRAEGKKRRWDDLKY</sequence>
<evidence type="ECO:0008006" key="6">
    <source>
        <dbReference type="Google" id="ProtNLM"/>
    </source>
</evidence>
<dbReference type="InParanoid" id="A0A067MCL3"/>
<dbReference type="Gene3D" id="2.60.200.20">
    <property type="match status" value="1"/>
</dbReference>
<dbReference type="GO" id="GO:0003676">
    <property type="term" value="F:nucleic acid binding"/>
    <property type="evidence" value="ECO:0007669"/>
    <property type="project" value="InterPro"/>
</dbReference>
<dbReference type="SMART" id="SM00240">
    <property type="entry name" value="FHA"/>
    <property type="match status" value="1"/>
</dbReference>
<feature type="compositionally biased region" description="Pro residues" evidence="1">
    <location>
        <begin position="325"/>
        <end position="335"/>
    </location>
</feature>
<feature type="region of interest" description="Disordered" evidence="1">
    <location>
        <begin position="1"/>
        <end position="68"/>
    </location>
</feature>
<feature type="compositionally biased region" description="Basic and acidic residues" evidence="1">
    <location>
        <begin position="431"/>
        <end position="447"/>
    </location>
</feature>
<gene>
    <name evidence="4" type="ORF">BOTBODRAFT_160436</name>
</gene>
<evidence type="ECO:0000313" key="5">
    <source>
        <dbReference type="Proteomes" id="UP000027195"/>
    </source>
</evidence>
<evidence type="ECO:0000256" key="1">
    <source>
        <dbReference type="SAM" id="MobiDB-lite"/>
    </source>
</evidence>
<dbReference type="SUPFAM" id="SSF49879">
    <property type="entry name" value="SMAD/FHA domain"/>
    <property type="match status" value="1"/>
</dbReference>
<dbReference type="STRING" id="930990.A0A067MCL3"/>
<feature type="domain" description="FHA" evidence="2">
    <location>
        <begin position="120"/>
        <end position="174"/>
    </location>
</feature>
<evidence type="ECO:0000259" key="3">
    <source>
        <dbReference type="PROSITE" id="PS50174"/>
    </source>
</evidence>
<dbReference type="InterPro" id="IPR008984">
    <property type="entry name" value="SMAD_FHA_dom_sf"/>
</dbReference>
<organism evidence="4 5">
    <name type="scientific">Botryobasidium botryosum (strain FD-172 SS1)</name>
    <dbReference type="NCBI Taxonomy" id="930990"/>
    <lineage>
        <taxon>Eukaryota</taxon>
        <taxon>Fungi</taxon>
        <taxon>Dikarya</taxon>
        <taxon>Basidiomycota</taxon>
        <taxon>Agaricomycotina</taxon>
        <taxon>Agaricomycetes</taxon>
        <taxon>Cantharellales</taxon>
        <taxon>Botryobasidiaceae</taxon>
        <taxon>Botryobasidium</taxon>
    </lineage>
</organism>
<dbReference type="EMBL" id="KL198043">
    <property type="protein sequence ID" value="KDQ13503.1"/>
    <property type="molecule type" value="Genomic_DNA"/>
</dbReference>
<dbReference type="Proteomes" id="UP000027195">
    <property type="component" value="Unassembled WGS sequence"/>
</dbReference>
<dbReference type="PANTHER" id="PTHR23106">
    <property type="entry name" value="ANGIOGENIC FACTOR WITH G PATCH AND FHA DOMAINS 1"/>
    <property type="match status" value="1"/>
</dbReference>